<dbReference type="InterPro" id="IPR046557">
    <property type="entry name" value="DUF6711"/>
</dbReference>
<reference evidence="1" key="1">
    <citation type="journal article" date="2021" name="Proc. Natl. Acad. Sci. U.S.A.">
        <title>A Catalog of Tens of Thousands of Viruses from Human Metagenomes Reveals Hidden Associations with Chronic Diseases.</title>
        <authorList>
            <person name="Tisza M.J."/>
            <person name="Buck C.B."/>
        </authorList>
    </citation>
    <scope>NUCLEOTIDE SEQUENCE</scope>
    <source>
        <strain evidence="1">CtLNL10</strain>
    </source>
</reference>
<sequence>MYKGYLLRIGNEAIPDKYIAESSYYVTPCQIQDLDSYRDNTGILHRTVVANTPSKVEFKTIDGLTNEEMKSLWGIFKRNFTAPEERKAKVTFYVPLDEDYITEFMYLKNPKPQIDHIDSNTNTVYYKGLQFVLTGY</sequence>
<dbReference type="Pfam" id="PF20458">
    <property type="entry name" value="DUF6711"/>
    <property type="match status" value="1"/>
</dbReference>
<organism evidence="1">
    <name type="scientific">Siphoviridae sp. ctLNL10</name>
    <dbReference type="NCBI Taxonomy" id="2825453"/>
    <lineage>
        <taxon>Viruses</taxon>
        <taxon>Duplodnaviria</taxon>
        <taxon>Heunggongvirae</taxon>
        <taxon>Uroviricota</taxon>
        <taxon>Caudoviricetes</taxon>
    </lineage>
</organism>
<proteinExistence type="predicted"/>
<protein>
    <submittedName>
        <fullName evidence="1">Uncharacterized protein</fullName>
    </submittedName>
</protein>
<name>A0A8S5Q3D4_9CAUD</name>
<accession>A0A8S5Q3D4</accession>
<dbReference type="EMBL" id="BK015570">
    <property type="protein sequence ID" value="DAE13839.1"/>
    <property type="molecule type" value="Genomic_DNA"/>
</dbReference>
<evidence type="ECO:0000313" key="1">
    <source>
        <dbReference type="EMBL" id="DAE13839.1"/>
    </source>
</evidence>